<feature type="signal peptide" evidence="4">
    <location>
        <begin position="1"/>
        <end position="24"/>
    </location>
</feature>
<organism evidence="6 7">
    <name type="scientific">Streptomyces griseosporeus</name>
    <dbReference type="NCBI Taxonomy" id="1910"/>
    <lineage>
        <taxon>Bacteria</taxon>
        <taxon>Bacillati</taxon>
        <taxon>Actinomycetota</taxon>
        <taxon>Actinomycetes</taxon>
        <taxon>Kitasatosporales</taxon>
        <taxon>Streptomycetaceae</taxon>
        <taxon>Streptomyces</taxon>
    </lineage>
</organism>
<dbReference type="InterPro" id="IPR055372">
    <property type="entry name" value="CBM96"/>
</dbReference>
<accession>A0ABV3KV30</accession>
<dbReference type="InterPro" id="IPR045383">
    <property type="entry name" value="DUF6528"/>
</dbReference>
<sequence length="625" mass="67133">MTYRQVRVRAAVAGLAAAVWAALALSGPGAARGEEAAGTGTPERQTAAAYTTPQGLSPIVQSGPRNIITRVQDTYVSSTDARDHSAGAVLHIGTPDNGTTKYRSYLQFDVSKLRGASIKSAKLRLYDSYTGSCDGWWMYVDPVASSWNQSTLTWANKPGVTAGYQASANFGIGHPNCPDVPNRTDPDQSNGLRRIDVTSMVNAWAQGTLPNYGMQLSAGELDSKAYKDFCSMNPDSADYACNIAYYAPTLEVEFNPGATAVMAGDNYAVDYKGYPATSPTLEFYDTTNPSVWPASGPYQRWLPDAYHSVLDPSLVSGTSTVPGGTFGGGTEFKLRPLGAYSSTGALSSRLMVMGDGNSGFVGVIPFPALSGYRWAINVGEGVDLHGVELLPNGSVAVAEVATASVRLYTKAQGAPGNSPSAWQTPYDSQPLPGAHQVLWDDTTNSLWAIGNTELVRYTLTADGKLHREDKAYALPSNGTSPAYGHDIAPVYGDPDRLWVTANAGVVQFSKSGQSSCYTSSRWPTTAELGPDAAHWCTDYPNEPQINRYSLVKSAGNDPATGRVVTICIQRDPNKTDNCHAKVGTEYWRGWTTPVMDFVDASGRKSYAWDDMAAYYRARWLVPSYT</sequence>
<evidence type="ECO:0000256" key="1">
    <source>
        <dbReference type="ARBA" id="ARBA00004613"/>
    </source>
</evidence>
<keyword evidence="2" id="KW-0964">Secreted</keyword>
<dbReference type="EMBL" id="JBFAUJ010000013">
    <property type="protein sequence ID" value="MEV8463169.1"/>
    <property type="molecule type" value="Genomic_DNA"/>
</dbReference>
<comment type="subcellular location">
    <subcellularLocation>
        <location evidence="1">Secreted</location>
    </subcellularLocation>
</comment>
<proteinExistence type="predicted"/>
<evidence type="ECO:0000256" key="2">
    <source>
        <dbReference type="ARBA" id="ARBA00022525"/>
    </source>
</evidence>
<protein>
    <submittedName>
        <fullName evidence="6">DUF6528 family protein</fullName>
    </submittedName>
</protein>
<evidence type="ECO:0000313" key="7">
    <source>
        <dbReference type="Proteomes" id="UP001553148"/>
    </source>
</evidence>
<dbReference type="NCBIfam" id="NF033679">
    <property type="entry name" value="DNRLRE_dom"/>
    <property type="match status" value="1"/>
</dbReference>
<dbReference type="Proteomes" id="UP001553148">
    <property type="component" value="Unassembled WGS sequence"/>
</dbReference>
<name>A0ABV3KV30_STRGS</name>
<evidence type="ECO:0000313" key="6">
    <source>
        <dbReference type="EMBL" id="MEV8463169.1"/>
    </source>
</evidence>
<keyword evidence="7" id="KW-1185">Reference proteome</keyword>
<feature type="chain" id="PRO_5046554391" evidence="4">
    <location>
        <begin position="25"/>
        <end position="625"/>
    </location>
</feature>
<reference evidence="6 7" key="1">
    <citation type="submission" date="2024-06" db="EMBL/GenBank/DDBJ databases">
        <title>The Natural Products Discovery Center: Release of the First 8490 Sequenced Strains for Exploring Actinobacteria Biosynthetic Diversity.</title>
        <authorList>
            <person name="Kalkreuter E."/>
            <person name="Kautsar S.A."/>
            <person name="Yang D."/>
            <person name="Bader C.D."/>
            <person name="Teijaro C.N."/>
            <person name="Fluegel L."/>
            <person name="Davis C.M."/>
            <person name="Simpson J.R."/>
            <person name="Lauterbach L."/>
            <person name="Steele A.D."/>
            <person name="Gui C."/>
            <person name="Meng S."/>
            <person name="Li G."/>
            <person name="Viehrig K."/>
            <person name="Ye F."/>
            <person name="Su P."/>
            <person name="Kiefer A.F."/>
            <person name="Nichols A."/>
            <person name="Cepeda A.J."/>
            <person name="Yan W."/>
            <person name="Fan B."/>
            <person name="Jiang Y."/>
            <person name="Adhikari A."/>
            <person name="Zheng C.-J."/>
            <person name="Schuster L."/>
            <person name="Cowan T.M."/>
            <person name="Smanski M.J."/>
            <person name="Chevrette M.G."/>
            <person name="De Carvalho L.P.S."/>
            <person name="Shen B."/>
        </authorList>
    </citation>
    <scope>NUCLEOTIDE SEQUENCE [LARGE SCALE GENOMIC DNA]</scope>
    <source>
        <strain evidence="6 7">NPDC052360</strain>
    </source>
</reference>
<dbReference type="RefSeq" id="WP_366504534.1">
    <property type="nucleotide sequence ID" value="NZ_JBFAUJ010000013.1"/>
</dbReference>
<dbReference type="Pfam" id="PF20138">
    <property type="entry name" value="DUF6528"/>
    <property type="match status" value="1"/>
</dbReference>
<evidence type="ECO:0000256" key="3">
    <source>
        <dbReference type="ARBA" id="ARBA00022729"/>
    </source>
</evidence>
<evidence type="ECO:0000256" key="4">
    <source>
        <dbReference type="SAM" id="SignalP"/>
    </source>
</evidence>
<evidence type="ECO:0000259" key="5">
    <source>
        <dbReference type="Pfam" id="PF24517"/>
    </source>
</evidence>
<gene>
    <name evidence="6" type="ORF">AB0470_26920</name>
</gene>
<dbReference type="Pfam" id="PF24517">
    <property type="entry name" value="CBM96"/>
    <property type="match status" value="1"/>
</dbReference>
<feature type="domain" description="Carbohydrate-binding module family 96" evidence="5">
    <location>
        <begin position="69"/>
        <end position="169"/>
    </location>
</feature>
<keyword evidence="3 4" id="KW-0732">Signal</keyword>
<comment type="caution">
    <text evidence="6">The sequence shown here is derived from an EMBL/GenBank/DDBJ whole genome shotgun (WGS) entry which is preliminary data.</text>
</comment>